<reference evidence="3 4" key="1">
    <citation type="submission" date="2019-03" db="EMBL/GenBank/DDBJ databases">
        <title>Genomic Encyclopedia of Archaeal and Bacterial Type Strains, Phase II (KMG-II): from individual species to whole genera.</title>
        <authorList>
            <person name="Goeker M."/>
        </authorList>
    </citation>
    <scope>NUCLEOTIDE SEQUENCE [LARGE SCALE GENOMIC DNA]</scope>
    <source>
        <strain evidence="3 4">DSM 45499</strain>
    </source>
</reference>
<evidence type="ECO:0000313" key="4">
    <source>
        <dbReference type="Proteomes" id="UP000294927"/>
    </source>
</evidence>
<dbReference type="Gene3D" id="1.10.10.10">
    <property type="entry name" value="Winged helix-like DNA-binding domain superfamily/Winged helix DNA-binding domain"/>
    <property type="match status" value="1"/>
</dbReference>
<dbReference type="EMBL" id="SOCP01000019">
    <property type="protein sequence ID" value="TDV41773.1"/>
    <property type="molecule type" value="Genomic_DNA"/>
</dbReference>
<dbReference type="Pfam" id="PF10400">
    <property type="entry name" value="Vir_act_alpha_C"/>
    <property type="match status" value="1"/>
</dbReference>
<name>A0A4R7UY05_9PSEU</name>
<dbReference type="AlphaFoldDB" id="A0A4R7UY05"/>
<proteinExistence type="predicted"/>
<comment type="caution">
    <text evidence="3">The sequence shown here is derived from an EMBL/GenBank/DDBJ whole genome shotgun (WGS) entry which is preliminary data.</text>
</comment>
<dbReference type="Proteomes" id="UP000294927">
    <property type="component" value="Unassembled WGS sequence"/>
</dbReference>
<evidence type="ECO:0000313" key="3">
    <source>
        <dbReference type="EMBL" id="TDV41773.1"/>
    </source>
</evidence>
<dbReference type="InterPro" id="IPR036390">
    <property type="entry name" value="WH_DNA-bd_sf"/>
</dbReference>
<dbReference type="PANTHER" id="PTHR43252">
    <property type="entry name" value="TRANSCRIPTIONAL REGULATOR YQJI"/>
    <property type="match status" value="1"/>
</dbReference>
<keyword evidence="4" id="KW-1185">Reference proteome</keyword>
<protein>
    <submittedName>
        <fullName evidence="3">PadR family transcriptional regulator</fullName>
    </submittedName>
</protein>
<dbReference type="SUPFAM" id="SSF46785">
    <property type="entry name" value="Winged helix' DNA-binding domain"/>
    <property type="match status" value="1"/>
</dbReference>
<evidence type="ECO:0000259" key="2">
    <source>
        <dbReference type="Pfam" id="PF10400"/>
    </source>
</evidence>
<sequence>MEIGIVAHVPEPRTRKLTATSYVVLGMLSFSPATSYDLKQWIANTIGNFWAFAHSQLYDEPARLVADGLVSEEVESGGRRRRTYSILPAGREALREWLSTTTDEQTEVRDLGLLKLFFVNFGSRKDLLQLARDRRESHRSRADAYEEQRAEIVDYADRWQVKTIELGVRYERTVEQFWADFLRELEEEEDRR</sequence>
<organism evidence="3 4">
    <name type="scientific">Actinophytocola oryzae</name>
    <dbReference type="NCBI Taxonomy" id="502181"/>
    <lineage>
        <taxon>Bacteria</taxon>
        <taxon>Bacillati</taxon>
        <taxon>Actinomycetota</taxon>
        <taxon>Actinomycetes</taxon>
        <taxon>Pseudonocardiales</taxon>
        <taxon>Pseudonocardiaceae</taxon>
    </lineage>
</organism>
<dbReference type="InterPro" id="IPR005149">
    <property type="entry name" value="Tscrpt_reg_PadR_N"/>
</dbReference>
<feature type="domain" description="Transcription regulator PadR C-terminal" evidence="2">
    <location>
        <begin position="109"/>
        <end position="177"/>
    </location>
</feature>
<gene>
    <name evidence="3" type="ORF">CLV71_11995</name>
</gene>
<dbReference type="InterPro" id="IPR018309">
    <property type="entry name" value="Tscrpt_reg_PadR_C"/>
</dbReference>
<dbReference type="Pfam" id="PF03551">
    <property type="entry name" value="PadR"/>
    <property type="match status" value="1"/>
</dbReference>
<evidence type="ECO:0000259" key="1">
    <source>
        <dbReference type="Pfam" id="PF03551"/>
    </source>
</evidence>
<feature type="domain" description="Transcription regulator PadR N-terminal" evidence="1">
    <location>
        <begin position="24"/>
        <end position="96"/>
    </location>
</feature>
<accession>A0A4R7UY05</accession>
<dbReference type="PANTHER" id="PTHR43252:SF6">
    <property type="entry name" value="NEGATIVE TRANSCRIPTION REGULATOR PADR"/>
    <property type="match status" value="1"/>
</dbReference>
<dbReference type="InterPro" id="IPR036388">
    <property type="entry name" value="WH-like_DNA-bd_sf"/>
</dbReference>